<feature type="compositionally biased region" description="Basic and acidic residues" evidence="1">
    <location>
        <begin position="15"/>
        <end position="25"/>
    </location>
</feature>
<protein>
    <submittedName>
        <fullName evidence="2">Uncharacterized protein</fullName>
    </submittedName>
</protein>
<dbReference type="HOGENOM" id="CLU_2444828_0_0_1"/>
<reference evidence="2 3" key="1">
    <citation type="journal article" date="2007" name="Proc. Natl. Acad. Sci. U.S.A.">
        <title>The tiny eukaryote Ostreococcus provides genomic insights into the paradox of plankton speciation.</title>
        <authorList>
            <person name="Palenik B."/>
            <person name="Grimwood J."/>
            <person name="Aerts A."/>
            <person name="Rouze P."/>
            <person name="Salamov A."/>
            <person name="Putnam N."/>
            <person name="Dupont C."/>
            <person name="Jorgensen R."/>
            <person name="Derelle E."/>
            <person name="Rombauts S."/>
            <person name="Zhou K."/>
            <person name="Otillar R."/>
            <person name="Merchant S.S."/>
            <person name="Podell S."/>
            <person name="Gaasterland T."/>
            <person name="Napoli C."/>
            <person name="Gendler K."/>
            <person name="Manuell A."/>
            <person name="Tai V."/>
            <person name="Vallon O."/>
            <person name="Piganeau G."/>
            <person name="Jancek S."/>
            <person name="Heijde M."/>
            <person name="Jabbari K."/>
            <person name="Bowler C."/>
            <person name="Lohr M."/>
            <person name="Robbens S."/>
            <person name="Werner G."/>
            <person name="Dubchak I."/>
            <person name="Pazour G.J."/>
            <person name="Ren Q."/>
            <person name="Paulsen I."/>
            <person name="Delwiche C."/>
            <person name="Schmutz J."/>
            <person name="Rokhsar D."/>
            <person name="Van de Peer Y."/>
            <person name="Moreau H."/>
            <person name="Grigoriev I.V."/>
        </authorList>
    </citation>
    <scope>NUCLEOTIDE SEQUENCE [LARGE SCALE GENOMIC DNA]</scope>
    <source>
        <strain evidence="2 3">CCE9901</strain>
    </source>
</reference>
<evidence type="ECO:0000256" key="1">
    <source>
        <dbReference type="SAM" id="MobiDB-lite"/>
    </source>
</evidence>
<sequence length="90" mass="9966">MRPMPEGAAPVVDEDMPKQDEEELRRRRAQALKSWLEDELGTEKTALMAVLAKHRVQIPGGGDEAKALLEELLEWKAEGVVNARSTDAAD</sequence>
<accession>A4S5J9</accession>
<feature type="region of interest" description="Disordered" evidence="1">
    <location>
        <begin position="1"/>
        <end position="25"/>
    </location>
</feature>
<dbReference type="Gramene" id="ABO98916">
    <property type="protein sequence ID" value="ABO98916"/>
    <property type="gene ID" value="OSTLU_26792"/>
</dbReference>
<evidence type="ECO:0000313" key="2">
    <source>
        <dbReference type="EMBL" id="ABO98916.1"/>
    </source>
</evidence>
<dbReference type="RefSeq" id="XP_001420623.1">
    <property type="nucleotide sequence ID" value="XM_001420586.1"/>
</dbReference>
<proteinExistence type="predicted"/>
<keyword evidence="3" id="KW-1185">Reference proteome</keyword>
<dbReference type="EMBL" id="CP000592">
    <property type="protein sequence ID" value="ABO98916.1"/>
    <property type="molecule type" value="Genomic_DNA"/>
</dbReference>
<dbReference type="AlphaFoldDB" id="A4S5J9"/>
<dbReference type="GeneID" id="5004622"/>
<gene>
    <name evidence="2" type="ORF">OSTLU_26792</name>
</gene>
<dbReference type="eggNOG" id="ENOG502SG91">
    <property type="taxonomic scope" value="Eukaryota"/>
</dbReference>
<evidence type="ECO:0000313" key="3">
    <source>
        <dbReference type="Proteomes" id="UP000001568"/>
    </source>
</evidence>
<dbReference type="KEGG" id="olu:OSTLU_26792"/>
<dbReference type="Proteomes" id="UP000001568">
    <property type="component" value="Chromosome 12"/>
</dbReference>
<organism evidence="2 3">
    <name type="scientific">Ostreococcus lucimarinus (strain CCE9901)</name>
    <dbReference type="NCBI Taxonomy" id="436017"/>
    <lineage>
        <taxon>Eukaryota</taxon>
        <taxon>Viridiplantae</taxon>
        <taxon>Chlorophyta</taxon>
        <taxon>Mamiellophyceae</taxon>
        <taxon>Mamiellales</taxon>
        <taxon>Bathycoccaceae</taxon>
        <taxon>Ostreococcus</taxon>
    </lineage>
</organism>
<name>A4S5J9_OSTLU</name>